<keyword evidence="2" id="KW-1185">Reference proteome</keyword>
<reference evidence="1" key="1">
    <citation type="submission" date="2019-10" db="EMBL/GenBank/DDBJ databases">
        <authorList>
            <consortium name="DOE Joint Genome Institute"/>
            <person name="Kuo A."/>
            <person name="Miyauchi S."/>
            <person name="Kiss E."/>
            <person name="Drula E."/>
            <person name="Kohler A."/>
            <person name="Sanchez-Garcia M."/>
            <person name="Andreopoulos B."/>
            <person name="Barry K.W."/>
            <person name="Bonito G."/>
            <person name="Buee M."/>
            <person name="Carver A."/>
            <person name="Chen C."/>
            <person name="Cichocki N."/>
            <person name="Clum A."/>
            <person name="Culley D."/>
            <person name="Crous P.W."/>
            <person name="Fauchery L."/>
            <person name="Girlanda M."/>
            <person name="Hayes R."/>
            <person name="Keri Z."/>
            <person name="Labutti K."/>
            <person name="Lipzen A."/>
            <person name="Lombard V."/>
            <person name="Magnuson J."/>
            <person name="Maillard F."/>
            <person name="Morin E."/>
            <person name="Murat C."/>
            <person name="Nolan M."/>
            <person name="Ohm R."/>
            <person name="Pangilinan J."/>
            <person name="Pereira M."/>
            <person name="Perotto S."/>
            <person name="Peter M."/>
            <person name="Riley R."/>
            <person name="Sitrit Y."/>
            <person name="Stielow B."/>
            <person name="Szollosi G."/>
            <person name="Zifcakova L."/>
            <person name="Stursova M."/>
            <person name="Spatafora J.W."/>
            <person name="Tedersoo L."/>
            <person name="Vaario L.-M."/>
            <person name="Yamada A."/>
            <person name="Yan M."/>
            <person name="Wang P."/>
            <person name="Xu J."/>
            <person name="Bruns T."/>
            <person name="Baldrian P."/>
            <person name="Vilgalys R."/>
            <person name="Henrissat B."/>
            <person name="Grigoriev I.V."/>
            <person name="Hibbett D."/>
            <person name="Nagy L.G."/>
            <person name="Martin F.M."/>
        </authorList>
    </citation>
    <scope>NUCLEOTIDE SEQUENCE</scope>
    <source>
        <strain evidence="1">P2</strain>
    </source>
</reference>
<name>A0ACB6ZY51_THEGA</name>
<comment type="caution">
    <text evidence="1">The sequence shown here is derived from an EMBL/GenBank/DDBJ whole genome shotgun (WGS) entry which is preliminary data.</text>
</comment>
<gene>
    <name evidence="1" type="ORF">BDM02DRAFT_3085568</name>
</gene>
<reference evidence="1" key="2">
    <citation type="journal article" date="2020" name="Nat. Commun.">
        <title>Large-scale genome sequencing of mycorrhizal fungi provides insights into the early evolution of symbiotic traits.</title>
        <authorList>
            <person name="Miyauchi S."/>
            <person name="Kiss E."/>
            <person name="Kuo A."/>
            <person name="Drula E."/>
            <person name="Kohler A."/>
            <person name="Sanchez-Garcia M."/>
            <person name="Morin E."/>
            <person name="Andreopoulos B."/>
            <person name="Barry K.W."/>
            <person name="Bonito G."/>
            <person name="Buee M."/>
            <person name="Carver A."/>
            <person name="Chen C."/>
            <person name="Cichocki N."/>
            <person name="Clum A."/>
            <person name="Culley D."/>
            <person name="Crous P.W."/>
            <person name="Fauchery L."/>
            <person name="Girlanda M."/>
            <person name="Hayes R.D."/>
            <person name="Keri Z."/>
            <person name="LaButti K."/>
            <person name="Lipzen A."/>
            <person name="Lombard V."/>
            <person name="Magnuson J."/>
            <person name="Maillard F."/>
            <person name="Murat C."/>
            <person name="Nolan M."/>
            <person name="Ohm R.A."/>
            <person name="Pangilinan J."/>
            <person name="Pereira M.F."/>
            <person name="Perotto S."/>
            <person name="Peter M."/>
            <person name="Pfister S."/>
            <person name="Riley R."/>
            <person name="Sitrit Y."/>
            <person name="Stielow J.B."/>
            <person name="Szollosi G."/>
            <person name="Zifcakova L."/>
            <person name="Stursova M."/>
            <person name="Spatafora J.W."/>
            <person name="Tedersoo L."/>
            <person name="Vaario L.M."/>
            <person name="Yamada A."/>
            <person name="Yan M."/>
            <person name="Wang P."/>
            <person name="Xu J."/>
            <person name="Bruns T."/>
            <person name="Baldrian P."/>
            <person name="Vilgalys R."/>
            <person name="Dunand C."/>
            <person name="Henrissat B."/>
            <person name="Grigoriev I.V."/>
            <person name="Hibbett D."/>
            <person name="Nagy L.G."/>
            <person name="Martin F.M."/>
        </authorList>
    </citation>
    <scope>NUCLEOTIDE SEQUENCE</scope>
    <source>
        <strain evidence="1">P2</strain>
    </source>
</reference>
<evidence type="ECO:0000313" key="2">
    <source>
        <dbReference type="Proteomes" id="UP000886501"/>
    </source>
</evidence>
<dbReference type="Proteomes" id="UP000886501">
    <property type="component" value="Unassembled WGS sequence"/>
</dbReference>
<organism evidence="1 2">
    <name type="scientific">Thelephora ganbajun</name>
    <name type="common">Ganba fungus</name>
    <dbReference type="NCBI Taxonomy" id="370292"/>
    <lineage>
        <taxon>Eukaryota</taxon>
        <taxon>Fungi</taxon>
        <taxon>Dikarya</taxon>
        <taxon>Basidiomycota</taxon>
        <taxon>Agaricomycotina</taxon>
        <taxon>Agaricomycetes</taxon>
        <taxon>Thelephorales</taxon>
        <taxon>Thelephoraceae</taxon>
        <taxon>Thelephora</taxon>
    </lineage>
</organism>
<accession>A0ACB6ZY51</accession>
<sequence length="699" mass="77432">MHNGKALKKADPSTIQDKLLVGYQGWFTCAGDGEPVGRGHHGWLHWFNYPVPDGGRPNTDIWPDVSEYDPSELYEAPGLRTQSGEKCYLFSSRNQKTVDRHFNWMAQHGVDGAFLQRFAGQCDGRGENNGIRRIRDEIGERVREAAEKNGRVFAIMYDVSGVPPGKIEEIIKYDWKYIVFNKRVFDSPSYLREKGKPVVALWGFGFEDSRHTPGLVRSIASYINSSHPGGVYLMAGVPAHWRTSTGDADRNPDFVDVWLNSFDAISPWTIGRYGNIVDADKFAEEKIAEDMKFVSERNKTARLERRLDYIPVVFPGGSGYNLSEGKWGFNDIPREGGKFLWRQVYNARRHGVRTIYGAMWDEYDEGTALMPLVTNKNQLPLPVRDQYRFLAPDADTHDLPSDWYMRICGMAGEILRGDRRLLETFPHKELQDYWGTRPRYEDGTRGGYVPANSTPGASGSGPAHTLAIEENPDEPPPPPYTLEADDGPGHSQQSSYPGQTHSGPSLSSNSPPLSQGPGGYGQHQSSYPGVTNSLAPVPPDRPPTHPPTSNSPPLPQGYGQHQSPYPGMANSPAPGPDRPPMSQPSRPTTPYHQATVPPQAQPPPLPGGYNYPGPTQSTYGGMNPSASPLPTLPHQQTGPGPHGYQQPTQPQYPGYNPPPPSTSPYPGYSGYHPTPPLPPRKCHLYSKLPFVCFVKLKEL</sequence>
<proteinExistence type="predicted"/>
<protein>
    <submittedName>
        <fullName evidence="1">Uncharacterized protein</fullName>
    </submittedName>
</protein>
<evidence type="ECO:0000313" key="1">
    <source>
        <dbReference type="EMBL" id="KAF9654233.1"/>
    </source>
</evidence>
<dbReference type="EMBL" id="MU117961">
    <property type="protein sequence ID" value="KAF9654233.1"/>
    <property type="molecule type" value="Genomic_DNA"/>
</dbReference>